<evidence type="ECO:0000259" key="8">
    <source>
        <dbReference type="PROSITE" id="PS50929"/>
    </source>
</evidence>
<reference evidence="9 10" key="1">
    <citation type="journal article" date="2018" name="Nat. Ecol. Evol.">
        <title>Shark genomes provide insights into elasmobranch evolution and the origin of vertebrates.</title>
        <authorList>
            <person name="Hara Y"/>
            <person name="Yamaguchi K"/>
            <person name="Onimaru K"/>
            <person name="Kadota M"/>
            <person name="Koyanagi M"/>
            <person name="Keeley SD"/>
            <person name="Tatsumi K"/>
            <person name="Tanaka K"/>
            <person name="Motone F"/>
            <person name="Kageyama Y"/>
            <person name="Nozu R"/>
            <person name="Adachi N"/>
            <person name="Nishimura O"/>
            <person name="Nakagawa R"/>
            <person name="Tanegashima C"/>
            <person name="Kiyatake I"/>
            <person name="Matsumoto R"/>
            <person name="Murakumo K"/>
            <person name="Nishida K"/>
            <person name="Terakita A"/>
            <person name="Kuratani S"/>
            <person name="Sato K"/>
            <person name="Hyodo S Kuraku.S."/>
        </authorList>
    </citation>
    <scope>NUCLEOTIDE SEQUENCE [LARGE SCALE GENOMIC DNA]</scope>
</reference>
<protein>
    <recommendedName>
        <fullName evidence="8">ABC transmembrane type-1 domain-containing protein</fullName>
    </recommendedName>
</protein>
<dbReference type="OrthoDB" id="6500128at2759"/>
<evidence type="ECO:0000256" key="2">
    <source>
        <dbReference type="ARBA" id="ARBA00022692"/>
    </source>
</evidence>
<keyword evidence="2 7" id="KW-0812">Transmembrane</keyword>
<dbReference type="SUPFAM" id="SSF90123">
    <property type="entry name" value="ABC transporter transmembrane region"/>
    <property type="match status" value="1"/>
</dbReference>
<proteinExistence type="predicted"/>
<sequence>IVNLLSTDGEQLFEAALLCPLTLGSPVLLISCTIYSYIILGPTALLGIVAIILLIPVQMLMAQLTTAFRRKAIGQTDTRVRLMSEVLTHIKLIKMYAWEKSFARSIS</sequence>
<keyword evidence="10" id="KW-1185">Reference proteome</keyword>
<organism evidence="9 10">
    <name type="scientific">Scyliorhinus torazame</name>
    <name type="common">Cloudy catshark</name>
    <name type="synonym">Catulus torazame</name>
    <dbReference type="NCBI Taxonomy" id="75743"/>
    <lineage>
        <taxon>Eukaryota</taxon>
        <taxon>Metazoa</taxon>
        <taxon>Chordata</taxon>
        <taxon>Craniata</taxon>
        <taxon>Vertebrata</taxon>
        <taxon>Chondrichthyes</taxon>
        <taxon>Elasmobranchii</taxon>
        <taxon>Galeomorphii</taxon>
        <taxon>Galeoidea</taxon>
        <taxon>Carcharhiniformes</taxon>
        <taxon>Scyliorhinidae</taxon>
        <taxon>Scyliorhinus</taxon>
    </lineage>
</organism>
<keyword evidence="6 7" id="KW-0472">Membrane</keyword>
<evidence type="ECO:0000313" key="10">
    <source>
        <dbReference type="Proteomes" id="UP000288216"/>
    </source>
</evidence>
<dbReference type="InterPro" id="IPR036640">
    <property type="entry name" value="ABC1_TM_sf"/>
</dbReference>
<feature type="transmembrane region" description="Helical" evidence="7">
    <location>
        <begin position="44"/>
        <end position="62"/>
    </location>
</feature>
<name>A0A401Q8Y7_SCYTO</name>
<dbReference type="InterPro" id="IPR050173">
    <property type="entry name" value="ABC_transporter_C-like"/>
</dbReference>
<evidence type="ECO:0000256" key="1">
    <source>
        <dbReference type="ARBA" id="ARBA00022448"/>
    </source>
</evidence>
<dbReference type="AlphaFoldDB" id="A0A401Q8Y7"/>
<dbReference type="Gene3D" id="1.20.1560.10">
    <property type="entry name" value="ABC transporter type 1, transmembrane domain"/>
    <property type="match status" value="1"/>
</dbReference>
<keyword evidence="5 7" id="KW-1133">Transmembrane helix</keyword>
<gene>
    <name evidence="9" type="ORF">scyTo_0021469</name>
</gene>
<keyword evidence="3" id="KW-0547">Nucleotide-binding</keyword>
<comment type="caution">
    <text evidence="9">The sequence shown here is derived from an EMBL/GenBank/DDBJ whole genome shotgun (WGS) entry which is preliminary data.</text>
</comment>
<feature type="domain" description="ABC transmembrane type-1" evidence="8">
    <location>
        <begin position="1"/>
        <end position="107"/>
    </location>
</feature>
<evidence type="ECO:0000256" key="7">
    <source>
        <dbReference type="SAM" id="Phobius"/>
    </source>
</evidence>
<dbReference type="STRING" id="75743.A0A401Q8Y7"/>
<feature type="non-terminal residue" evidence="9">
    <location>
        <position position="1"/>
    </location>
</feature>
<dbReference type="PROSITE" id="PS50929">
    <property type="entry name" value="ABC_TM1F"/>
    <property type="match status" value="1"/>
</dbReference>
<dbReference type="InterPro" id="IPR011527">
    <property type="entry name" value="ABC1_TM_dom"/>
</dbReference>
<evidence type="ECO:0000313" key="9">
    <source>
        <dbReference type="EMBL" id="GCB81826.1"/>
    </source>
</evidence>
<evidence type="ECO:0000256" key="6">
    <source>
        <dbReference type="ARBA" id="ARBA00023136"/>
    </source>
</evidence>
<dbReference type="EMBL" id="BFAA01019121">
    <property type="protein sequence ID" value="GCB81826.1"/>
    <property type="molecule type" value="Genomic_DNA"/>
</dbReference>
<accession>A0A401Q8Y7</accession>
<dbReference type="PANTHER" id="PTHR24223:SF10">
    <property type="entry name" value="ATP-BINDING CASSETTE SUB-FAMILY C MEMBER 12"/>
    <property type="match status" value="1"/>
</dbReference>
<feature type="non-terminal residue" evidence="9">
    <location>
        <position position="107"/>
    </location>
</feature>
<keyword evidence="1" id="KW-0813">Transport</keyword>
<evidence type="ECO:0000256" key="5">
    <source>
        <dbReference type="ARBA" id="ARBA00022989"/>
    </source>
</evidence>
<dbReference type="Proteomes" id="UP000288216">
    <property type="component" value="Unassembled WGS sequence"/>
</dbReference>
<keyword evidence="4" id="KW-0067">ATP-binding</keyword>
<dbReference type="GO" id="GO:0016020">
    <property type="term" value="C:membrane"/>
    <property type="evidence" value="ECO:0007669"/>
    <property type="project" value="InterPro"/>
</dbReference>
<dbReference type="PANTHER" id="PTHR24223">
    <property type="entry name" value="ATP-BINDING CASSETTE SUB-FAMILY C"/>
    <property type="match status" value="1"/>
</dbReference>
<dbReference type="Pfam" id="PF00664">
    <property type="entry name" value="ABC_membrane"/>
    <property type="match status" value="1"/>
</dbReference>
<dbReference type="GO" id="GO:0140359">
    <property type="term" value="F:ABC-type transporter activity"/>
    <property type="evidence" value="ECO:0007669"/>
    <property type="project" value="InterPro"/>
</dbReference>
<feature type="transmembrane region" description="Helical" evidence="7">
    <location>
        <begin position="12"/>
        <end position="38"/>
    </location>
</feature>
<evidence type="ECO:0000256" key="4">
    <source>
        <dbReference type="ARBA" id="ARBA00022840"/>
    </source>
</evidence>
<evidence type="ECO:0000256" key="3">
    <source>
        <dbReference type="ARBA" id="ARBA00022741"/>
    </source>
</evidence>
<dbReference type="GO" id="GO:0005524">
    <property type="term" value="F:ATP binding"/>
    <property type="evidence" value="ECO:0007669"/>
    <property type="project" value="UniProtKB-KW"/>
</dbReference>